<gene>
    <name evidence="3" type="ORF">BDP27DRAFT_1379862</name>
</gene>
<sequence length="400" mass="44540">MAEEDLQTSSATQKETSEVAQNSPSNLSEPPAQSGEGGARSELISRARIFLNSPQIQNQDLFAKRRFLLEKGLNESEIELLLRELPPQLPRVPPRTYPQPPPSGLFTLLIGLARLFVWVTGGSAALLLVYHRILLPRILRTAEARKSLKLHQVSLLSKLNESLKSLKETQVECFAPLPRPNPHKEPFAFSGCHSLLDVLKEAEIQKLELSKLPHLTLLRCGWEDFRRLPDCADGNPRTEELFQVLESRIPWLVTDEGITFEHALWDTLSNSPAFEGLISQDSPEGSSAPVCWSYVRPEPIESTPFVTSLDSLSDTASTYKSPASSPYQPTLQSMSEFTGYISSNIYTPYRPPSIPGIASPLTAEPADELKKEIRALKGLVLNRKSFMSTISRPNIPTRFS</sequence>
<proteinExistence type="predicted"/>
<dbReference type="Pfam" id="PF04695">
    <property type="entry name" value="Pex14_N"/>
    <property type="match status" value="1"/>
</dbReference>
<feature type="compositionally biased region" description="Polar residues" evidence="1">
    <location>
        <begin position="7"/>
        <end position="28"/>
    </location>
</feature>
<protein>
    <recommendedName>
        <fullName evidence="2">Peroxisome membrane anchor protein Pex14p N-terminal domain-containing protein</fullName>
    </recommendedName>
</protein>
<reference evidence="3" key="1">
    <citation type="submission" date="2020-11" db="EMBL/GenBank/DDBJ databases">
        <authorList>
            <consortium name="DOE Joint Genome Institute"/>
            <person name="Ahrendt S."/>
            <person name="Riley R."/>
            <person name="Andreopoulos W."/>
            <person name="Labutti K."/>
            <person name="Pangilinan J."/>
            <person name="Ruiz-Duenas F.J."/>
            <person name="Barrasa J.M."/>
            <person name="Sanchez-Garcia M."/>
            <person name="Camarero S."/>
            <person name="Miyauchi S."/>
            <person name="Serrano A."/>
            <person name="Linde D."/>
            <person name="Babiker R."/>
            <person name="Drula E."/>
            <person name="Ayuso-Fernandez I."/>
            <person name="Pacheco R."/>
            <person name="Padilla G."/>
            <person name="Ferreira P."/>
            <person name="Barriuso J."/>
            <person name="Kellner H."/>
            <person name="Castanera R."/>
            <person name="Alfaro M."/>
            <person name="Ramirez L."/>
            <person name="Pisabarro A.G."/>
            <person name="Kuo A."/>
            <person name="Tritt A."/>
            <person name="Lipzen A."/>
            <person name="He G."/>
            <person name="Yan M."/>
            <person name="Ng V."/>
            <person name="Cullen D."/>
            <person name="Martin F."/>
            <person name="Rosso M.-N."/>
            <person name="Henrissat B."/>
            <person name="Hibbett D."/>
            <person name="Martinez A.T."/>
            <person name="Grigoriev I.V."/>
        </authorList>
    </citation>
    <scope>NUCLEOTIDE SEQUENCE</scope>
    <source>
        <strain evidence="3">AH 40177</strain>
    </source>
</reference>
<dbReference type="Proteomes" id="UP000772434">
    <property type="component" value="Unassembled WGS sequence"/>
</dbReference>
<feature type="region of interest" description="Disordered" evidence="1">
    <location>
        <begin position="1"/>
        <end position="39"/>
    </location>
</feature>
<dbReference type="InterPro" id="IPR006785">
    <property type="entry name" value="Pex14_N"/>
</dbReference>
<feature type="domain" description="Peroxisome membrane anchor protein Pex14p N-terminal" evidence="2">
    <location>
        <begin position="40"/>
        <end position="84"/>
    </location>
</feature>
<accession>A0A9P5Q969</accession>
<evidence type="ECO:0000313" key="4">
    <source>
        <dbReference type="Proteomes" id="UP000772434"/>
    </source>
</evidence>
<dbReference type="InterPro" id="IPR036388">
    <property type="entry name" value="WH-like_DNA-bd_sf"/>
</dbReference>
<keyword evidence="4" id="KW-1185">Reference proteome</keyword>
<evidence type="ECO:0000313" key="3">
    <source>
        <dbReference type="EMBL" id="KAF9076978.1"/>
    </source>
</evidence>
<name>A0A9P5Q969_9AGAR</name>
<dbReference type="Gene3D" id="1.10.10.10">
    <property type="entry name" value="Winged helix-like DNA-binding domain superfamily/Winged helix DNA-binding domain"/>
    <property type="match status" value="1"/>
</dbReference>
<dbReference type="EMBL" id="JADNRY010000005">
    <property type="protein sequence ID" value="KAF9076978.1"/>
    <property type="molecule type" value="Genomic_DNA"/>
</dbReference>
<organism evidence="3 4">
    <name type="scientific">Rhodocollybia butyracea</name>
    <dbReference type="NCBI Taxonomy" id="206335"/>
    <lineage>
        <taxon>Eukaryota</taxon>
        <taxon>Fungi</taxon>
        <taxon>Dikarya</taxon>
        <taxon>Basidiomycota</taxon>
        <taxon>Agaricomycotina</taxon>
        <taxon>Agaricomycetes</taxon>
        <taxon>Agaricomycetidae</taxon>
        <taxon>Agaricales</taxon>
        <taxon>Marasmiineae</taxon>
        <taxon>Omphalotaceae</taxon>
        <taxon>Rhodocollybia</taxon>
    </lineage>
</organism>
<dbReference type="OrthoDB" id="441517at2759"/>
<dbReference type="AlphaFoldDB" id="A0A9P5Q969"/>
<comment type="caution">
    <text evidence="3">The sequence shown here is derived from an EMBL/GenBank/DDBJ whole genome shotgun (WGS) entry which is preliminary data.</text>
</comment>
<evidence type="ECO:0000259" key="2">
    <source>
        <dbReference type="Pfam" id="PF04695"/>
    </source>
</evidence>
<evidence type="ECO:0000256" key="1">
    <source>
        <dbReference type="SAM" id="MobiDB-lite"/>
    </source>
</evidence>